<dbReference type="InterPro" id="IPR005537">
    <property type="entry name" value="RAMP_III_fam"/>
</dbReference>
<evidence type="ECO:0000259" key="3">
    <source>
        <dbReference type="Pfam" id="PF03787"/>
    </source>
</evidence>
<evidence type="ECO:0000313" key="4">
    <source>
        <dbReference type="EMBL" id="MBA9007287.1"/>
    </source>
</evidence>
<dbReference type="Pfam" id="PF03787">
    <property type="entry name" value="RAMPs"/>
    <property type="match status" value="1"/>
</dbReference>
<keyword evidence="5" id="KW-1185">Reference proteome</keyword>
<gene>
    <name evidence="4" type="ORF">HNR21_006169</name>
</gene>
<dbReference type="NCBIfam" id="TIGR01894">
    <property type="entry name" value="cas_TM1795_cmr1"/>
    <property type="match status" value="1"/>
</dbReference>
<protein>
    <submittedName>
        <fullName evidence="4">CRISPR-associated protein Cmr1</fullName>
    </submittedName>
</protein>
<keyword evidence="1" id="KW-0051">Antiviral defense</keyword>
<comment type="caution">
    <text evidence="4">The sequence shown here is derived from an EMBL/GenBank/DDBJ whole genome shotgun (WGS) entry which is preliminary data.</text>
</comment>
<evidence type="ECO:0000313" key="5">
    <source>
        <dbReference type="Proteomes" id="UP000539313"/>
    </source>
</evidence>
<sequence length="434" mass="47551">MAWTTLNLKVTTPLFSSGADQESVGDTGIRVPSLRGAMRFWFRALAGSRTGTGPDGLKLLAAMERRVFGGPGVPSACVLRIPAGQRIRVVSTHQRHGFINPDNPADPSKWIVYLLGQGLGDLGRMDIKRPYVAPNSTFQLMIRFNHRRADPPEVRDAVTALACLSLWLACAFGGLGARTRRGFGGLRITEVTGGGLPWEPETLLTPGLDYYENLSGLDAAHVLAPFPGWDEHLDVLSAQVITDSNGGFRPSERTGPPAFPVLSGPHTAMALSQGEPFPAWDKALIEAGNRLRIARARIKAPGARYDPPRKTWEWLNVVHGEETTFDLAALGLPVVFNKDVSVNAVQDGQELRRASMVWLRPVGDPEGRRCRLLSMAFLTEFLPEGARIRLRHNGEPDKDLDVTTPVAIARARRWMDRPITYKPPGGSGGRKNRR</sequence>
<dbReference type="GO" id="GO:0051607">
    <property type="term" value="P:defense response to virus"/>
    <property type="evidence" value="ECO:0007669"/>
    <property type="project" value="UniProtKB-KW"/>
</dbReference>
<dbReference type="Proteomes" id="UP000539313">
    <property type="component" value="Unassembled WGS sequence"/>
</dbReference>
<dbReference type="EMBL" id="JACJII010000001">
    <property type="protein sequence ID" value="MBA9007287.1"/>
    <property type="molecule type" value="Genomic_DNA"/>
</dbReference>
<evidence type="ECO:0000256" key="2">
    <source>
        <dbReference type="ARBA" id="ARBA00093789"/>
    </source>
</evidence>
<dbReference type="InterPro" id="IPR007522">
    <property type="entry name" value="CRISPR-assoc_prot_TM1795"/>
</dbReference>
<feature type="domain" description="CRISPR type III-associated protein" evidence="3">
    <location>
        <begin position="8"/>
        <end position="185"/>
    </location>
</feature>
<reference evidence="4 5" key="1">
    <citation type="submission" date="2020-08" db="EMBL/GenBank/DDBJ databases">
        <title>Sequencing the genomes of 1000 actinobacteria strains.</title>
        <authorList>
            <person name="Klenk H.-P."/>
        </authorList>
    </citation>
    <scope>NUCLEOTIDE SEQUENCE [LARGE SCALE GENOMIC DNA]</scope>
    <source>
        <strain evidence="4 5">DSM 45823</strain>
    </source>
</reference>
<evidence type="ECO:0000256" key="1">
    <source>
        <dbReference type="ARBA" id="ARBA00023118"/>
    </source>
</evidence>
<comment type="subunit">
    <text evidence="2">Part of the Csm effector complex that includes Cas10, Csm2, Csm3, Csm4 and Csm5.</text>
</comment>
<dbReference type="RefSeq" id="WP_182707909.1">
    <property type="nucleotide sequence ID" value="NZ_JACJII010000001.1"/>
</dbReference>
<accession>A0A7W3N4D1</accession>
<name>A0A7W3N4D1_9ACTN</name>
<dbReference type="AlphaFoldDB" id="A0A7W3N4D1"/>
<proteinExistence type="predicted"/>
<organism evidence="4 5">
    <name type="scientific">Thermomonospora cellulosilytica</name>
    <dbReference type="NCBI Taxonomy" id="1411118"/>
    <lineage>
        <taxon>Bacteria</taxon>
        <taxon>Bacillati</taxon>
        <taxon>Actinomycetota</taxon>
        <taxon>Actinomycetes</taxon>
        <taxon>Streptosporangiales</taxon>
        <taxon>Thermomonosporaceae</taxon>
        <taxon>Thermomonospora</taxon>
    </lineage>
</organism>